<gene>
    <name evidence="2" type="ORF">J5V96_06485</name>
</gene>
<sequence length="215" mass="23390">MTDETRQTRRWPLVVLAAVLVAGLAFAIGRFSTFGGADPGPNAADVGFARDMQEHHAQAVTMAMIEYRSTQDEDLRLLAFDIATAQSQQSGQMFAWIDGWGLPQHSTAPLMAWMAEDGGHGHGDAEASTDEELRAEMGMATDAELDELRSSTGAAQDCLFTELMIRHHEGAIEMIDAVQRLGSDPRVLSTAEGMAQSQSREIQALEAIQDRLACR</sequence>
<protein>
    <submittedName>
        <fullName evidence="2">DUF305 domain-containing protein</fullName>
    </submittedName>
</protein>
<feature type="domain" description="DUF305" evidence="1">
    <location>
        <begin position="45"/>
        <end position="208"/>
    </location>
</feature>
<accession>A0A939QJ99</accession>
<dbReference type="InterPro" id="IPR012347">
    <property type="entry name" value="Ferritin-like"/>
</dbReference>
<name>A0A939QJ99_9MICO</name>
<reference evidence="2" key="1">
    <citation type="submission" date="2021-03" db="EMBL/GenBank/DDBJ databases">
        <title>Microbacterium sp. nov., a novel actinobacterium isolated from cow dung.</title>
        <authorList>
            <person name="Zhang L."/>
        </authorList>
    </citation>
    <scope>NUCLEOTIDE SEQUENCE</scope>
    <source>
        <strain evidence="2">NEAU-LLB</strain>
    </source>
</reference>
<dbReference type="AlphaFoldDB" id="A0A939QJ99"/>
<dbReference type="InterPro" id="IPR005183">
    <property type="entry name" value="DUF305_CopM-like"/>
</dbReference>
<dbReference type="PANTHER" id="PTHR36933">
    <property type="entry name" value="SLL0788 PROTEIN"/>
    <property type="match status" value="1"/>
</dbReference>
<evidence type="ECO:0000259" key="1">
    <source>
        <dbReference type="Pfam" id="PF03713"/>
    </source>
</evidence>
<dbReference type="EMBL" id="JAGFOA010000002">
    <property type="protein sequence ID" value="MBO3663155.1"/>
    <property type="molecule type" value="Genomic_DNA"/>
</dbReference>
<dbReference type="Pfam" id="PF03713">
    <property type="entry name" value="DUF305"/>
    <property type="match status" value="1"/>
</dbReference>
<organism evidence="2 3">
    <name type="scientific">Microbacterium stercoris</name>
    <dbReference type="NCBI Taxonomy" id="2820289"/>
    <lineage>
        <taxon>Bacteria</taxon>
        <taxon>Bacillati</taxon>
        <taxon>Actinomycetota</taxon>
        <taxon>Actinomycetes</taxon>
        <taxon>Micrococcales</taxon>
        <taxon>Microbacteriaceae</taxon>
        <taxon>Microbacterium</taxon>
    </lineage>
</organism>
<evidence type="ECO:0000313" key="2">
    <source>
        <dbReference type="EMBL" id="MBO3663155.1"/>
    </source>
</evidence>
<comment type="caution">
    <text evidence="2">The sequence shown here is derived from an EMBL/GenBank/DDBJ whole genome shotgun (WGS) entry which is preliminary data.</text>
</comment>
<keyword evidence="3" id="KW-1185">Reference proteome</keyword>
<dbReference type="RefSeq" id="WP_208501871.1">
    <property type="nucleotide sequence ID" value="NZ_JAGFOA010000002.1"/>
</dbReference>
<proteinExistence type="predicted"/>
<dbReference type="PANTHER" id="PTHR36933:SF1">
    <property type="entry name" value="SLL0788 PROTEIN"/>
    <property type="match status" value="1"/>
</dbReference>
<evidence type="ECO:0000313" key="3">
    <source>
        <dbReference type="Proteomes" id="UP000680132"/>
    </source>
</evidence>
<dbReference type="Gene3D" id="1.20.1260.10">
    <property type="match status" value="1"/>
</dbReference>
<dbReference type="Proteomes" id="UP000680132">
    <property type="component" value="Unassembled WGS sequence"/>
</dbReference>